<dbReference type="GO" id="GO:0016020">
    <property type="term" value="C:membrane"/>
    <property type="evidence" value="ECO:0007669"/>
    <property type="project" value="UniProtKB-SubCell"/>
</dbReference>
<name>A0A511DUP4_LENKE</name>
<evidence type="ECO:0000256" key="5">
    <source>
        <dbReference type="ARBA" id="ARBA00022989"/>
    </source>
</evidence>
<dbReference type="InterPro" id="IPR029044">
    <property type="entry name" value="Nucleotide-diphossugar_trans"/>
</dbReference>
<organism evidence="8 9">
    <name type="scientific">Lentilactobacillus kefiri</name>
    <name type="common">Lactobacillus kefiri</name>
    <dbReference type="NCBI Taxonomy" id="33962"/>
    <lineage>
        <taxon>Bacteria</taxon>
        <taxon>Bacillati</taxon>
        <taxon>Bacillota</taxon>
        <taxon>Bacilli</taxon>
        <taxon>Lactobacillales</taxon>
        <taxon>Lactobacillaceae</taxon>
        <taxon>Lentilactobacillus</taxon>
    </lineage>
</organism>
<dbReference type="AlphaFoldDB" id="A0A511DUP4"/>
<dbReference type="STRING" id="1423764.FC95_GL000892"/>
<dbReference type="OrthoDB" id="9766299at2"/>
<proteinExistence type="predicted"/>
<feature type="domain" description="Glycosyltransferase 2-like" evidence="7">
    <location>
        <begin position="52"/>
        <end position="192"/>
    </location>
</feature>
<protein>
    <submittedName>
        <fullName evidence="8">Glycosyl transferase family 2</fullName>
    </submittedName>
</protein>
<evidence type="ECO:0000313" key="8">
    <source>
        <dbReference type="EMBL" id="GEL28555.1"/>
    </source>
</evidence>
<keyword evidence="4" id="KW-0812">Transmembrane</keyword>
<dbReference type="InterPro" id="IPR001173">
    <property type="entry name" value="Glyco_trans_2-like"/>
</dbReference>
<reference evidence="8" key="1">
    <citation type="submission" date="2019-07" db="EMBL/GenBank/DDBJ databases">
        <title>Whole genome shotgun sequence of Lactobacillus kefiri NBRC 15888.</title>
        <authorList>
            <person name="Hosoyama A."/>
            <person name="Uohara A."/>
            <person name="Ohji S."/>
            <person name="Ichikawa N."/>
        </authorList>
    </citation>
    <scope>NUCLEOTIDE SEQUENCE [LARGE SCALE GENOMIC DNA]</scope>
    <source>
        <strain evidence="8">NBRC 15888</strain>
    </source>
</reference>
<keyword evidence="9" id="KW-1185">Reference proteome</keyword>
<dbReference type="EMBL" id="BJVK01000015">
    <property type="protein sequence ID" value="GEL28555.1"/>
    <property type="molecule type" value="Genomic_DNA"/>
</dbReference>
<dbReference type="SUPFAM" id="SSF53448">
    <property type="entry name" value="Nucleotide-diphospho-sugar transferases"/>
    <property type="match status" value="1"/>
</dbReference>
<dbReference type="RefSeq" id="WP_082619711.1">
    <property type="nucleotide sequence ID" value="NZ_BJVK01000015.1"/>
</dbReference>
<evidence type="ECO:0000256" key="1">
    <source>
        <dbReference type="ARBA" id="ARBA00004141"/>
    </source>
</evidence>
<dbReference type="GO" id="GO:0016757">
    <property type="term" value="F:glycosyltransferase activity"/>
    <property type="evidence" value="ECO:0007669"/>
    <property type="project" value="UniProtKB-KW"/>
</dbReference>
<comment type="caution">
    <text evidence="8">The sequence shown here is derived from an EMBL/GenBank/DDBJ whole genome shotgun (WGS) entry which is preliminary data.</text>
</comment>
<dbReference type="InterPro" id="IPR050321">
    <property type="entry name" value="Glycosyltr_2/OpgH_subfam"/>
</dbReference>
<evidence type="ECO:0000259" key="7">
    <source>
        <dbReference type="Pfam" id="PF00535"/>
    </source>
</evidence>
<evidence type="ECO:0000256" key="3">
    <source>
        <dbReference type="ARBA" id="ARBA00022679"/>
    </source>
</evidence>
<comment type="subcellular location">
    <subcellularLocation>
        <location evidence="1">Membrane</location>
        <topology evidence="1">Multi-pass membrane protein</topology>
    </subcellularLocation>
</comment>
<gene>
    <name evidence="8" type="ORF">LKE01_13750</name>
</gene>
<dbReference type="Pfam" id="PF00535">
    <property type="entry name" value="Glycos_transf_2"/>
    <property type="match status" value="1"/>
</dbReference>
<dbReference type="PANTHER" id="PTHR43867">
    <property type="entry name" value="CELLULOSE SYNTHASE CATALYTIC SUBUNIT A [UDP-FORMING]"/>
    <property type="match status" value="1"/>
</dbReference>
<sequence>MEIWAFIWIFLFISLFSTGGFGILNLFNIFCHKDAGEHFSADIQRKIQHMYIMVPALNEVNEIEVTVNRLLRAMSPLPCKTTLIVINDGSDDGTDEKLKQFEDNQRVHILTRKLPHAREGKGKALNDGLDWITTQTHDFNHTVVGVIDSDSEPSFKILLNIFDGFTHSNYDLLQTGIAISNIHNFLTLMQEFEFGVPNLLQQIIRMGWGSAIASGNGQFMTLKMAIQIKWNNSLLDDLEFSINGLLHGFRGGFLANTFMPQEGVNSYRPLVKQRVRWCQGGMQCLRRYGKCVFLSNKIPPCLKTDLIIFMILPFFSMLFTFSSFLATIVMAYHLLVFPQKTIMAVGAVLLFGMLITYLMILVANRFMRMSTYHFSRRDIVVMIAGNLLYSWMLTPVAFISFYRLMTNRCDWTKTAHESKTAQKSFHRSMPKTTVLGKSYEMTSTEDGAVRR</sequence>
<evidence type="ECO:0000256" key="6">
    <source>
        <dbReference type="ARBA" id="ARBA00023136"/>
    </source>
</evidence>
<keyword evidence="6" id="KW-0472">Membrane</keyword>
<evidence type="ECO:0000313" key="9">
    <source>
        <dbReference type="Proteomes" id="UP000321893"/>
    </source>
</evidence>
<evidence type="ECO:0000256" key="2">
    <source>
        <dbReference type="ARBA" id="ARBA00022676"/>
    </source>
</evidence>
<dbReference type="GeneID" id="71566669"/>
<dbReference type="Gene3D" id="3.90.550.10">
    <property type="entry name" value="Spore Coat Polysaccharide Biosynthesis Protein SpsA, Chain A"/>
    <property type="match status" value="1"/>
</dbReference>
<keyword evidence="3 8" id="KW-0808">Transferase</keyword>
<accession>A0A511DUP4</accession>
<keyword evidence="2" id="KW-0328">Glycosyltransferase</keyword>
<evidence type="ECO:0000256" key="4">
    <source>
        <dbReference type="ARBA" id="ARBA00022692"/>
    </source>
</evidence>
<keyword evidence="5" id="KW-1133">Transmembrane helix</keyword>
<dbReference type="Proteomes" id="UP000321893">
    <property type="component" value="Unassembled WGS sequence"/>
</dbReference>
<dbReference type="PANTHER" id="PTHR43867:SF2">
    <property type="entry name" value="CELLULOSE SYNTHASE CATALYTIC SUBUNIT A [UDP-FORMING]"/>
    <property type="match status" value="1"/>
</dbReference>